<evidence type="ECO:0000313" key="7">
    <source>
        <dbReference type="Proteomes" id="UP001232536"/>
    </source>
</evidence>
<reference evidence="6 7" key="1">
    <citation type="submission" date="2023-07" db="EMBL/GenBank/DDBJ databases">
        <title>Description of novel actinomycetes strains, isolated from tidal flat sediment.</title>
        <authorList>
            <person name="Lu C."/>
        </authorList>
    </citation>
    <scope>NUCLEOTIDE SEQUENCE [LARGE SCALE GENOMIC DNA]</scope>
    <source>
        <strain evidence="6 7">SYSU T00b441</strain>
    </source>
</reference>
<proteinExistence type="inferred from homology"/>
<organism evidence="6 7">
    <name type="scientific">Actinotalea lenta</name>
    <dbReference type="NCBI Taxonomy" id="3064654"/>
    <lineage>
        <taxon>Bacteria</taxon>
        <taxon>Bacillati</taxon>
        <taxon>Actinomycetota</taxon>
        <taxon>Actinomycetes</taxon>
        <taxon>Micrococcales</taxon>
        <taxon>Cellulomonadaceae</taxon>
        <taxon>Actinotalea</taxon>
    </lineage>
</organism>
<dbReference type="Gene3D" id="1.20.120.340">
    <property type="entry name" value="Flagellar protein FliS"/>
    <property type="match status" value="1"/>
</dbReference>
<dbReference type="Proteomes" id="UP001232536">
    <property type="component" value="Unassembled WGS sequence"/>
</dbReference>
<evidence type="ECO:0000256" key="4">
    <source>
        <dbReference type="ARBA" id="ARBA00022795"/>
    </source>
</evidence>
<dbReference type="RefSeq" id="WP_304599818.1">
    <property type="nucleotide sequence ID" value="NZ_JAUQYP010000001.1"/>
</dbReference>
<keyword evidence="6" id="KW-0969">Cilium</keyword>
<name>A0ABT9D5Q2_9CELL</name>
<evidence type="ECO:0000256" key="1">
    <source>
        <dbReference type="ARBA" id="ARBA00004514"/>
    </source>
</evidence>
<evidence type="ECO:0000313" key="6">
    <source>
        <dbReference type="EMBL" id="MDO8106128.1"/>
    </source>
</evidence>
<dbReference type="Pfam" id="PF02561">
    <property type="entry name" value="FliS"/>
    <property type="match status" value="1"/>
</dbReference>
<evidence type="ECO:0000256" key="2">
    <source>
        <dbReference type="ARBA" id="ARBA00008787"/>
    </source>
</evidence>
<keyword evidence="3" id="KW-0963">Cytoplasm</keyword>
<dbReference type="InterPro" id="IPR036584">
    <property type="entry name" value="FliS_sf"/>
</dbReference>
<gene>
    <name evidence="6" type="primary">fliS</name>
    <name evidence="6" type="ORF">Q6348_02825</name>
</gene>
<evidence type="ECO:0000256" key="3">
    <source>
        <dbReference type="ARBA" id="ARBA00022490"/>
    </source>
</evidence>
<accession>A0ABT9D5Q2</accession>
<comment type="caution">
    <text evidence="6">The sequence shown here is derived from an EMBL/GenBank/DDBJ whole genome shotgun (WGS) entry which is preliminary data.</text>
</comment>
<keyword evidence="5" id="KW-0143">Chaperone</keyword>
<dbReference type="SUPFAM" id="SSF101116">
    <property type="entry name" value="Flagellar export chaperone FliS"/>
    <property type="match status" value="1"/>
</dbReference>
<keyword evidence="6" id="KW-0966">Cell projection</keyword>
<dbReference type="PANTHER" id="PTHR34773">
    <property type="entry name" value="FLAGELLAR SECRETION CHAPERONE FLIS"/>
    <property type="match status" value="1"/>
</dbReference>
<dbReference type="NCBIfam" id="TIGR00208">
    <property type="entry name" value="fliS"/>
    <property type="match status" value="1"/>
</dbReference>
<dbReference type="CDD" id="cd16098">
    <property type="entry name" value="FliS"/>
    <property type="match status" value="1"/>
</dbReference>
<sequence>MNYAAVRARYLDDTVRTASPATLLTMLYDRLVLDLQRAEELQRAGDRPGAGQQLVHAQDIVSELSGTLDTDAWDGGQQLMSVYSFLLTELVGANMSGDPERTAGCRRVVEPLRDAWHDAAASLTPTVPAQRGAYAAAGGVLGVG</sequence>
<dbReference type="InterPro" id="IPR003713">
    <property type="entry name" value="FliS"/>
</dbReference>
<keyword evidence="4" id="KW-1005">Bacterial flagellum biogenesis</keyword>
<dbReference type="EMBL" id="JAUQYP010000001">
    <property type="protein sequence ID" value="MDO8106128.1"/>
    <property type="molecule type" value="Genomic_DNA"/>
</dbReference>
<protein>
    <submittedName>
        <fullName evidence="6">Flagellar export chaperone FliS</fullName>
    </submittedName>
</protein>
<dbReference type="PANTHER" id="PTHR34773:SF1">
    <property type="entry name" value="FLAGELLAR SECRETION CHAPERONE FLIS"/>
    <property type="match status" value="1"/>
</dbReference>
<evidence type="ECO:0000256" key="5">
    <source>
        <dbReference type="ARBA" id="ARBA00023186"/>
    </source>
</evidence>
<comment type="similarity">
    <text evidence="2">Belongs to the FliS family.</text>
</comment>
<comment type="subcellular location">
    <subcellularLocation>
        <location evidence="1">Cytoplasm</location>
        <location evidence="1">Cytosol</location>
    </subcellularLocation>
</comment>
<keyword evidence="7" id="KW-1185">Reference proteome</keyword>
<keyword evidence="6" id="KW-0282">Flagellum</keyword>